<gene>
    <name evidence="1" type="ORF">GMLC_31300</name>
</gene>
<protein>
    <submittedName>
        <fullName evidence="1">Uncharacterized protein</fullName>
    </submittedName>
</protein>
<dbReference type="Proteomes" id="UP000587586">
    <property type="component" value="Unassembled WGS sequence"/>
</dbReference>
<organism evidence="1 2">
    <name type="scientific">Geomonas limicola</name>
    <dbReference type="NCBI Taxonomy" id="2740186"/>
    <lineage>
        <taxon>Bacteria</taxon>
        <taxon>Pseudomonadati</taxon>
        <taxon>Thermodesulfobacteriota</taxon>
        <taxon>Desulfuromonadia</taxon>
        <taxon>Geobacterales</taxon>
        <taxon>Geobacteraceae</taxon>
        <taxon>Geomonas</taxon>
    </lineage>
</organism>
<keyword evidence="2" id="KW-1185">Reference proteome</keyword>
<accession>A0A6V8NAL4</accession>
<comment type="caution">
    <text evidence="1">The sequence shown here is derived from an EMBL/GenBank/DDBJ whole genome shotgun (WGS) entry which is preliminary data.</text>
</comment>
<evidence type="ECO:0000313" key="2">
    <source>
        <dbReference type="Proteomes" id="UP000587586"/>
    </source>
</evidence>
<dbReference type="AlphaFoldDB" id="A0A6V8NAL4"/>
<evidence type="ECO:0000313" key="1">
    <source>
        <dbReference type="EMBL" id="GFO69551.1"/>
    </source>
</evidence>
<proteinExistence type="predicted"/>
<dbReference type="EMBL" id="BLXZ01000006">
    <property type="protein sequence ID" value="GFO69551.1"/>
    <property type="molecule type" value="Genomic_DNA"/>
</dbReference>
<sequence>MVPPLPRFGIRRRTHEPVCGRDRAEHSESTRRVKGFVRIRHRLSGMVQGGEKRLRSREVARCAAGKGAGGER</sequence>
<reference evidence="2" key="1">
    <citation type="submission" date="2020-06" db="EMBL/GenBank/DDBJ databases">
        <title>Draft genomic sequecing of Geomonas sp. Red745.</title>
        <authorList>
            <person name="Itoh H."/>
            <person name="Xu Z.X."/>
            <person name="Ushijima N."/>
            <person name="Masuda Y."/>
            <person name="Shiratori Y."/>
            <person name="Senoo K."/>
        </authorList>
    </citation>
    <scope>NUCLEOTIDE SEQUENCE [LARGE SCALE GENOMIC DNA]</scope>
    <source>
        <strain evidence="2">Red745</strain>
    </source>
</reference>
<name>A0A6V8NAL4_9BACT</name>